<evidence type="ECO:0000313" key="1">
    <source>
        <dbReference type="EMBL" id="KAI5658247.1"/>
    </source>
</evidence>
<dbReference type="Proteomes" id="UP001060085">
    <property type="component" value="Linkage Group LG06"/>
</dbReference>
<name>A0ACC0AE31_CATRO</name>
<evidence type="ECO:0000313" key="2">
    <source>
        <dbReference type="Proteomes" id="UP001060085"/>
    </source>
</evidence>
<dbReference type="EMBL" id="CM044706">
    <property type="protein sequence ID" value="KAI5658247.1"/>
    <property type="molecule type" value="Genomic_DNA"/>
</dbReference>
<accession>A0ACC0AE31</accession>
<comment type="caution">
    <text evidence="1">The sequence shown here is derived from an EMBL/GenBank/DDBJ whole genome shotgun (WGS) entry which is preliminary data.</text>
</comment>
<gene>
    <name evidence="1" type="ORF">M9H77_27040</name>
</gene>
<protein>
    <submittedName>
        <fullName evidence="1">Uncharacterized protein</fullName>
    </submittedName>
</protein>
<reference evidence="2" key="1">
    <citation type="journal article" date="2023" name="Nat. Plants">
        <title>Single-cell RNA sequencing provides a high-resolution roadmap for understanding the multicellular compartmentation of specialized metabolism.</title>
        <authorList>
            <person name="Sun S."/>
            <person name="Shen X."/>
            <person name="Li Y."/>
            <person name="Li Y."/>
            <person name="Wang S."/>
            <person name="Li R."/>
            <person name="Zhang H."/>
            <person name="Shen G."/>
            <person name="Guo B."/>
            <person name="Wei J."/>
            <person name="Xu J."/>
            <person name="St-Pierre B."/>
            <person name="Chen S."/>
            <person name="Sun C."/>
        </authorList>
    </citation>
    <scope>NUCLEOTIDE SEQUENCE [LARGE SCALE GENOMIC DNA]</scope>
</reference>
<proteinExistence type="predicted"/>
<sequence>MAGDGGGESQALEHTPTWVLAVVCFIIVLISLVVERSLHRLGKWFKKHHQDSLYDALEKLKEELMLLGFISLLLTVFQGVIRDICIPSKAASVMLPCNKIINTEQPNHLTSHFTISRRARLLLEASGSSNNCAKGKVPMLSQEALHQLHIFIFVLAVVHVIFCVTTMLLGRAKIKQWKHWENSIKEVVSRPHSDHSIHLHHHHHRIFKERAGRYWRKFTAISVMVAFCKQFYGSVTKSDYIALRTGFIRAHCPSMPDFDFHKYMLRTLEHDFKKIVGISWYLWLFAIIFLLMNIAGWHTYFWLSFLPLLLLLVVGCKLEYIITKLAKEVAEKQRGENGDVAATTVNPSDELFWFHSPILVLYLIHFILFQNSFEIAFFFWIWFTNGFRSCIMEELAFIIPRLIVGVIVQVLCSYSTLPLYALVTQMGSRFKQGMFDAYTQSLILDWAKPGRRGGGGGSSLQQTHTSHFVKQSSFDAICLASASDDQITHQNRHQISLS</sequence>
<organism evidence="1 2">
    <name type="scientific">Catharanthus roseus</name>
    <name type="common">Madagascar periwinkle</name>
    <name type="synonym">Vinca rosea</name>
    <dbReference type="NCBI Taxonomy" id="4058"/>
    <lineage>
        <taxon>Eukaryota</taxon>
        <taxon>Viridiplantae</taxon>
        <taxon>Streptophyta</taxon>
        <taxon>Embryophyta</taxon>
        <taxon>Tracheophyta</taxon>
        <taxon>Spermatophyta</taxon>
        <taxon>Magnoliopsida</taxon>
        <taxon>eudicotyledons</taxon>
        <taxon>Gunneridae</taxon>
        <taxon>Pentapetalae</taxon>
        <taxon>asterids</taxon>
        <taxon>lamiids</taxon>
        <taxon>Gentianales</taxon>
        <taxon>Apocynaceae</taxon>
        <taxon>Rauvolfioideae</taxon>
        <taxon>Vinceae</taxon>
        <taxon>Catharanthinae</taxon>
        <taxon>Catharanthus</taxon>
    </lineage>
</organism>
<keyword evidence="2" id="KW-1185">Reference proteome</keyword>